<evidence type="ECO:0000313" key="1">
    <source>
        <dbReference type="EMBL" id="ADP19003.1"/>
    </source>
</evidence>
<accession>E3HGA0</accession>
<protein>
    <submittedName>
        <fullName evidence="1">Uncharacterized protein</fullName>
    </submittedName>
</protein>
<dbReference type="KEGG" id="axy:AXYL_05704"/>
<gene>
    <name evidence="1" type="ordered locus">AXYL_05704</name>
</gene>
<dbReference type="EMBL" id="CP002287">
    <property type="protein sequence ID" value="ADP19003.1"/>
    <property type="molecule type" value="Genomic_DNA"/>
</dbReference>
<name>E3HGA0_ACHXA</name>
<dbReference type="STRING" id="762376.AXYL_05704"/>
<evidence type="ECO:0000313" key="2">
    <source>
        <dbReference type="Proteomes" id="UP000006876"/>
    </source>
</evidence>
<organism evidence="1 2">
    <name type="scientific">Achromobacter xylosoxidans (strain A8)</name>
    <dbReference type="NCBI Taxonomy" id="762376"/>
    <lineage>
        <taxon>Bacteria</taxon>
        <taxon>Pseudomonadati</taxon>
        <taxon>Pseudomonadota</taxon>
        <taxon>Betaproteobacteria</taxon>
        <taxon>Burkholderiales</taxon>
        <taxon>Alcaligenaceae</taxon>
        <taxon>Achromobacter</taxon>
    </lineage>
</organism>
<proteinExistence type="predicted"/>
<dbReference type="AlphaFoldDB" id="E3HGA0"/>
<dbReference type="Proteomes" id="UP000006876">
    <property type="component" value="Chromosome"/>
</dbReference>
<dbReference type="HOGENOM" id="CLU_3387550_0_0_4"/>
<sequence length="32" mass="3590">MLQSPLPLGLPYHLGPSLILSLIGPMLRHRLR</sequence>
<reference evidence="1 2" key="1">
    <citation type="journal article" date="2011" name="J. Bacteriol.">
        <title>Complete genome sequence of the haloaromatic acid-degrading bacterium Achromobacter xylosoxidans A8.</title>
        <authorList>
            <person name="Strnad H."/>
            <person name="Ridl J."/>
            <person name="Paces J."/>
            <person name="Kolar M."/>
            <person name="Vlcek C."/>
            <person name="Paces V."/>
        </authorList>
    </citation>
    <scope>NUCLEOTIDE SEQUENCE [LARGE SCALE GENOMIC DNA]</scope>
    <source>
        <strain evidence="1 2">A8</strain>
    </source>
</reference>